<dbReference type="AlphaFoldDB" id="A0A0K0DNZ9"/>
<sequence>MVNTVASNDTQGELFIALHTIKQYESRVQIWAAQAIVLNPDKTKEELVEVILGTAADRSFIANDLAKTLQLKDGYSTELANHKFGDSKADTKKYGITSIIL</sequence>
<organism evidence="1 2">
    <name type="scientific">Angiostrongylus cantonensis</name>
    <name type="common">Rat lungworm</name>
    <dbReference type="NCBI Taxonomy" id="6313"/>
    <lineage>
        <taxon>Eukaryota</taxon>
        <taxon>Metazoa</taxon>
        <taxon>Ecdysozoa</taxon>
        <taxon>Nematoda</taxon>
        <taxon>Chromadorea</taxon>
        <taxon>Rhabditida</taxon>
        <taxon>Rhabditina</taxon>
        <taxon>Rhabditomorpha</taxon>
        <taxon>Strongyloidea</taxon>
        <taxon>Metastrongylidae</taxon>
        <taxon>Angiostrongylus</taxon>
    </lineage>
</organism>
<keyword evidence="1" id="KW-1185">Reference proteome</keyword>
<dbReference type="WBParaSite" id="ACAC_0001348801-mRNA-1">
    <property type="protein sequence ID" value="ACAC_0001348801-mRNA-1"/>
    <property type="gene ID" value="ACAC_0001348801"/>
</dbReference>
<reference evidence="2" key="2">
    <citation type="submission" date="2017-02" db="UniProtKB">
        <authorList>
            <consortium name="WormBaseParasite"/>
        </authorList>
    </citation>
    <scope>IDENTIFICATION</scope>
</reference>
<reference evidence="1" key="1">
    <citation type="submission" date="2012-09" db="EMBL/GenBank/DDBJ databases">
        <authorList>
            <person name="Martin A.A."/>
        </authorList>
    </citation>
    <scope>NUCLEOTIDE SEQUENCE</scope>
</reference>
<accession>A0A0K0DNZ9</accession>
<dbReference type="Proteomes" id="UP000035642">
    <property type="component" value="Unassembled WGS sequence"/>
</dbReference>
<proteinExistence type="predicted"/>
<name>A0A0K0DNZ9_ANGCA</name>
<protein>
    <submittedName>
        <fullName evidence="2">Annexin</fullName>
    </submittedName>
</protein>
<evidence type="ECO:0000313" key="2">
    <source>
        <dbReference type="WBParaSite" id="ACAC_0001348801-mRNA-1"/>
    </source>
</evidence>
<evidence type="ECO:0000313" key="1">
    <source>
        <dbReference type="Proteomes" id="UP000035642"/>
    </source>
</evidence>